<evidence type="ECO:0000259" key="4">
    <source>
        <dbReference type="Pfam" id="PF00501"/>
    </source>
</evidence>
<protein>
    <recommendedName>
        <fullName evidence="4">AMP-dependent synthetase/ligase domain-containing protein</fullName>
    </recommendedName>
</protein>
<feature type="region of interest" description="Disordered" evidence="3">
    <location>
        <begin position="1"/>
        <end position="30"/>
    </location>
</feature>
<dbReference type="InterPro" id="IPR010071">
    <property type="entry name" value="AA_adenyl_dom"/>
</dbReference>
<evidence type="ECO:0000256" key="3">
    <source>
        <dbReference type="SAM" id="MobiDB-lite"/>
    </source>
</evidence>
<evidence type="ECO:0000256" key="2">
    <source>
        <dbReference type="ARBA" id="ARBA00022553"/>
    </source>
</evidence>
<dbReference type="PANTHER" id="PTHR45527:SF1">
    <property type="entry name" value="FATTY ACID SYNTHASE"/>
    <property type="match status" value="1"/>
</dbReference>
<reference evidence="6" key="1">
    <citation type="submission" date="2015-07" db="EMBL/GenBank/DDBJ databases">
        <title>Draft genome sequence of Streptomyces sp. CMAA 1322, a bacterium isolated from Caatinga biome, from dry forest semiarid of Brazil.</title>
        <authorList>
            <person name="Santos S.N."/>
            <person name="Gacesa R."/>
            <person name="Taketani R.G."/>
            <person name="Long P.F."/>
            <person name="Melo I.S."/>
        </authorList>
    </citation>
    <scope>NUCLEOTIDE SEQUENCE [LARGE SCALE GENOMIC DNA]</scope>
    <source>
        <strain evidence="6">CMAA 1322</strain>
    </source>
</reference>
<dbReference type="EMBL" id="LFXA01000002">
    <property type="protein sequence ID" value="KNB53964.1"/>
    <property type="molecule type" value="Genomic_DNA"/>
</dbReference>
<keyword evidence="1" id="KW-0596">Phosphopantetheine</keyword>
<feature type="domain" description="AMP-dependent synthetase/ligase" evidence="4">
    <location>
        <begin position="37"/>
        <end position="378"/>
    </location>
</feature>
<evidence type="ECO:0000313" key="5">
    <source>
        <dbReference type="EMBL" id="KNB53964.1"/>
    </source>
</evidence>
<dbReference type="Proteomes" id="UP000037288">
    <property type="component" value="Unassembled WGS sequence"/>
</dbReference>
<dbReference type="GO" id="GO:0043041">
    <property type="term" value="P:amino acid activation for nonribosomal peptide biosynthetic process"/>
    <property type="evidence" value="ECO:0007669"/>
    <property type="project" value="TreeGrafter"/>
</dbReference>
<dbReference type="FunFam" id="2.30.38.10:FF:000001">
    <property type="entry name" value="Non-ribosomal peptide synthetase PvdI"/>
    <property type="match status" value="1"/>
</dbReference>
<proteinExistence type="predicted"/>
<dbReference type="AlphaFoldDB" id="A0A0K9XKP4"/>
<dbReference type="Gene3D" id="2.30.38.10">
    <property type="entry name" value="Luciferase, Domain 3"/>
    <property type="match status" value="1"/>
</dbReference>
<sequence length="422" mass="44649">MPATPAFPRSAPGPSGAPAADRVPARPPAPEGLTARFARQVRERPTAPALVCADEWLDYATLDRHANRLAHALTARGVGRDDLVGLHTGRSAALVVGVLGILKAGAAYVPLDPALPPARLARTTRDAGPVLVLSDAPEPPPGWASLSAVAAEGTRTDDPGVRARPDDLAYVLHTPGPAGVLHGVMTTHRGVLNLLDDWTARFGTTPGAAMAMWPGIGYDASVQELLLPLVTGGVLYLVPDEVRDDPPALTDWMRLHRVVRVLLPPACVRWLGEAPRERLAGLSLRHVLTGSEPLPEHVLHRMERALPGLRILHGHGPTETALNCTAHLDPRPLPRCAPLGRPIANTRAHVLDERLRPVPAGATGELYVGGAGVARGYLGRPGATASRFVADPAAPGERMYRTGDLVRRLPDGTLQFVGRNGA</sequence>
<dbReference type="CDD" id="cd05930">
    <property type="entry name" value="A_NRPS"/>
    <property type="match status" value="1"/>
</dbReference>
<evidence type="ECO:0000313" key="6">
    <source>
        <dbReference type="Proteomes" id="UP000037288"/>
    </source>
</evidence>
<organism evidence="5 6">
    <name type="scientific">Streptomyces caatingaensis</name>
    <dbReference type="NCBI Taxonomy" id="1678637"/>
    <lineage>
        <taxon>Bacteria</taxon>
        <taxon>Bacillati</taxon>
        <taxon>Actinomycetota</taxon>
        <taxon>Actinomycetes</taxon>
        <taxon>Kitasatosporales</taxon>
        <taxon>Streptomycetaceae</taxon>
        <taxon>Streptomyces</taxon>
    </lineage>
</organism>
<dbReference type="InterPro" id="IPR000873">
    <property type="entry name" value="AMP-dep_synth/lig_dom"/>
</dbReference>
<comment type="caution">
    <text evidence="5">The sequence shown here is derived from an EMBL/GenBank/DDBJ whole genome shotgun (WGS) entry which is preliminary data.</text>
</comment>
<dbReference type="GO" id="GO:0005737">
    <property type="term" value="C:cytoplasm"/>
    <property type="evidence" value="ECO:0007669"/>
    <property type="project" value="TreeGrafter"/>
</dbReference>
<dbReference type="Pfam" id="PF00501">
    <property type="entry name" value="AMP-binding"/>
    <property type="match status" value="1"/>
</dbReference>
<keyword evidence="2" id="KW-0597">Phosphoprotein</keyword>
<dbReference type="NCBIfam" id="TIGR01733">
    <property type="entry name" value="AA-adenyl-dom"/>
    <property type="match status" value="1"/>
</dbReference>
<dbReference type="Gene3D" id="3.40.50.980">
    <property type="match status" value="2"/>
</dbReference>
<dbReference type="GO" id="GO:0044550">
    <property type="term" value="P:secondary metabolite biosynthetic process"/>
    <property type="evidence" value="ECO:0007669"/>
    <property type="project" value="TreeGrafter"/>
</dbReference>
<name>A0A0K9XKP4_9ACTN</name>
<gene>
    <name evidence="5" type="ORF">AC230_05225</name>
</gene>
<dbReference type="SUPFAM" id="SSF56801">
    <property type="entry name" value="Acetyl-CoA synthetase-like"/>
    <property type="match status" value="1"/>
</dbReference>
<dbReference type="GO" id="GO:0031177">
    <property type="term" value="F:phosphopantetheine binding"/>
    <property type="evidence" value="ECO:0007669"/>
    <property type="project" value="TreeGrafter"/>
</dbReference>
<accession>A0A0K9XKP4</accession>
<dbReference type="RefSeq" id="WP_049714702.1">
    <property type="nucleotide sequence ID" value="NZ_LFXA01000002.1"/>
</dbReference>
<dbReference type="PANTHER" id="PTHR45527">
    <property type="entry name" value="NONRIBOSOMAL PEPTIDE SYNTHETASE"/>
    <property type="match status" value="1"/>
</dbReference>
<evidence type="ECO:0000256" key="1">
    <source>
        <dbReference type="ARBA" id="ARBA00022450"/>
    </source>
</evidence>
<keyword evidence="6" id="KW-1185">Reference proteome</keyword>
<dbReference type="PATRIC" id="fig|1678637.3.peg.1137"/>
<feature type="compositionally biased region" description="Low complexity" evidence="3">
    <location>
        <begin position="1"/>
        <end position="22"/>
    </location>
</feature>
<dbReference type="STRING" id="1678637.AC230_05225"/>